<sequence length="111" mass="12327">MTRAGDLNKRARFERSTPAPDGAGGNVLVWSELITVWAQFSPERARERLQAGRLASMFGGVVRIRSSQATREITQKDRVVLDGVIYNIRSVANPDQRHDMLEMGVEADGTN</sequence>
<dbReference type="Proteomes" id="UP000464751">
    <property type="component" value="Chromosome"/>
</dbReference>
<dbReference type="Gene3D" id="2.40.10.270">
    <property type="entry name" value="Bacteriophage SPP1 head-tail adaptor protein"/>
    <property type="match status" value="1"/>
</dbReference>
<protein>
    <submittedName>
        <fullName evidence="2">Phage head closure protein</fullName>
    </submittedName>
</protein>
<organism evidence="2 3">
    <name type="scientific">Ancylobacter pratisalsi</name>
    <dbReference type="NCBI Taxonomy" id="1745854"/>
    <lineage>
        <taxon>Bacteria</taxon>
        <taxon>Pseudomonadati</taxon>
        <taxon>Pseudomonadota</taxon>
        <taxon>Alphaproteobacteria</taxon>
        <taxon>Hyphomicrobiales</taxon>
        <taxon>Xanthobacteraceae</taxon>
        <taxon>Ancylobacter</taxon>
    </lineage>
</organism>
<feature type="region of interest" description="Disordered" evidence="1">
    <location>
        <begin position="1"/>
        <end position="24"/>
    </location>
</feature>
<proteinExistence type="predicted"/>
<keyword evidence="3" id="KW-1185">Reference proteome</keyword>
<dbReference type="EMBL" id="CP048630">
    <property type="protein sequence ID" value="QIB32639.1"/>
    <property type="molecule type" value="Genomic_DNA"/>
</dbReference>
<name>A0A6P1YHA9_9HYPH</name>
<dbReference type="AlphaFoldDB" id="A0A6P1YHA9"/>
<evidence type="ECO:0000313" key="3">
    <source>
        <dbReference type="Proteomes" id="UP000464751"/>
    </source>
</evidence>
<dbReference type="RefSeq" id="WP_163073683.1">
    <property type="nucleotide sequence ID" value="NZ_CP048630.1"/>
</dbReference>
<accession>A0A6P1YHA9</accession>
<dbReference type="InterPro" id="IPR008767">
    <property type="entry name" value="Phage_SPP1_head-tail_adaptor"/>
</dbReference>
<feature type="compositionally biased region" description="Basic and acidic residues" evidence="1">
    <location>
        <begin position="1"/>
        <end position="15"/>
    </location>
</feature>
<evidence type="ECO:0000313" key="2">
    <source>
        <dbReference type="EMBL" id="QIB32639.1"/>
    </source>
</evidence>
<evidence type="ECO:0000256" key="1">
    <source>
        <dbReference type="SAM" id="MobiDB-lite"/>
    </source>
</evidence>
<dbReference type="InterPro" id="IPR038666">
    <property type="entry name" value="SSP1_head-tail_sf"/>
</dbReference>
<reference evidence="2 3" key="1">
    <citation type="submission" date="2020-02" db="EMBL/GenBank/DDBJ databases">
        <authorList>
            <person name="Li G."/>
        </authorList>
    </citation>
    <scope>NUCLEOTIDE SEQUENCE [LARGE SCALE GENOMIC DNA]</scope>
    <source>
        <strain evidence="2 3">DSM 102029</strain>
    </source>
</reference>
<gene>
    <name evidence="2" type="ORF">G3A50_02160</name>
</gene>
<dbReference type="NCBIfam" id="TIGR01563">
    <property type="entry name" value="gp16_SPP1"/>
    <property type="match status" value="1"/>
</dbReference>
<dbReference type="KEGG" id="apra:G3A50_02160"/>
<dbReference type="Pfam" id="PF05521">
    <property type="entry name" value="Phage_HCP"/>
    <property type="match status" value="1"/>
</dbReference>